<dbReference type="InterPro" id="IPR001096">
    <property type="entry name" value="Peptidase_C13"/>
</dbReference>
<proteinExistence type="inferred from homology"/>
<dbReference type="PRINTS" id="PR00776">
    <property type="entry name" value="HEMOGLOBNASE"/>
</dbReference>
<evidence type="ECO:0000313" key="2">
    <source>
        <dbReference type="EMBL" id="KAK8848024.1"/>
    </source>
</evidence>
<evidence type="ECO:0008006" key="4">
    <source>
        <dbReference type="Google" id="ProtNLM"/>
    </source>
</evidence>
<dbReference type="Proteomes" id="UP001470230">
    <property type="component" value="Unassembled WGS sequence"/>
</dbReference>
<keyword evidence="3" id="KW-1185">Reference proteome</keyword>
<sequence>MFLLLNALVSCDQYAFLYAGSKGYYNYRHQADIFTIYHQLISRGFKTSQIGLYAFDDVVTMELNPYQGQLFHSIDHKVNIYPGASAINYRGFDVTAQSFYDAITKLPTTIEDYVFMYYDNHGGPGVIENPADYIPFIFANKISECFQTAYEEKLYKKILFIIEACYSGSIAQEIKTPDIAIITTANAEESSYAAVYDEELGTYLSNEFTNYFIDLIDEKPEITIGELFTTLKEETEQSHVCFYGDESIQSLTISTFIGIPQKVVMSSTKDKKYLQLAKPSDATKKSLDFFAHHPKASLRARSRIHQLKLKAMSEKLEACLDLLVNYIDSSNYDSIMNDKDSKITQNYYEVLNVFAQRFGKINSDDLGRLNVLKALAARYTKAEIVLGIFAVIF</sequence>
<dbReference type="Gene3D" id="3.40.50.1460">
    <property type="match status" value="1"/>
</dbReference>
<dbReference type="EMBL" id="JAPFFF010000027">
    <property type="protein sequence ID" value="KAK8848024.1"/>
    <property type="molecule type" value="Genomic_DNA"/>
</dbReference>
<comment type="caution">
    <text evidence="2">The sequence shown here is derived from an EMBL/GenBank/DDBJ whole genome shotgun (WGS) entry which is preliminary data.</text>
</comment>
<gene>
    <name evidence="2" type="ORF">M9Y10_019077</name>
</gene>
<comment type="similarity">
    <text evidence="1">Belongs to the peptidase C13 family.</text>
</comment>
<dbReference type="Pfam" id="PF01650">
    <property type="entry name" value="Peptidase_C13"/>
    <property type="match status" value="1"/>
</dbReference>
<name>A0ABR2HKA3_9EUKA</name>
<reference evidence="2 3" key="1">
    <citation type="submission" date="2024-04" db="EMBL/GenBank/DDBJ databases">
        <title>Tritrichomonas musculus Genome.</title>
        <authorList>
            <person name="Alves-Ferreira E."/>
            <person name="Grigg M."/>
            <person name="Lorenzi H."/>
            <person name="Galac M."/>
        </authorList>
    </citation>
    <scope>NUCLEOTIDE SEQUENCE [LARGE SCALE GENOMIC DNA]</scope>
    <source>
        <strain evidence="2 3">EAF2021</strain>
    </source>
</reference>
<accession>A0ABR2HKA3</accession>
<dbReference type="PANTHER" id="PTHR12000">
    <property type="entry name" value="HEMOGLOBINASE FAMILY MEMBER"/>
    <property type="match status" value="1"/>
</dbReference>
<dbReference type="PANTHER" id="PTHR12000:SF42">
    <property type="entry name" value="LEGUMAIN"/>
    <property type="match status" value="1"/>
</dbReference>
<evidence type="ECO:0000313" key="3">
    <source>
        <dbReference type="Proteomes" id="UP001470230"/>
    </source>
</evidence>
<protein>
    <recommendedName>
        <fullName evidence="4">Clan CD, family C13, asparaginyl endopeptidase-like cysteine peptidase</fullName>
    </recommendedName>
</protein>
<evidence type="ECO:0000256" key="1">
    <source>
        <dbReference type="ARBA" id="ARBA00009941"/>
    </source>
</evidence>
<organism evidence="2 3">
    <name type="scientific">Tritrichomonas musculus</name>
    <dbReference type="NCBI Taxonomy" id="1915356"/>
    <lineage>
        <taxon>Eukaryota</taxon>
        <taxon>Metamonada</taxon>
        <taxon>Parabasalia</taxon>
        <taxon>Tritrichomonadida</taxon>
        <taxon>Tritrichomonadidae</taxon>
        <taxon>Tritrichomonas</taxon>
    </lineage>
</organism>